<dbReference type="EMBL" id="DTMF01000060">
    <property type="protein sequence ID" value="HGF33228.1"/>
    <property type="molecule type" value="Genomic_DNA"/>
</dbReference>
<dbReference type="InterPro" id="IPR017985">
    <property type="entry name" value="MeTrfase_CN4_CS"/>
</dbReference>
<evidence type="ECO:0000256" key="1">
    <source>
        <dbReference type="ARBA" id="ARBA00010203"/>
    </source>
</evidence>
<dbReference type="InterPro" id="IPR001091">
    <property type="entry name" value="RM_Methyltransferase"/>
</dbReference>
<evidence type="ECO:0000256" key="4">
    <source>
        <dbReference type="ARBA" id="ARBA00022691"/>
    </source>
</evidence>
<keyword evidence="6" id="KW-0238">DNA-binding</keyword>
<dbReference type="InterPro" id="IPR002941">
    <property type="entry name" value="DNA_methylase_N4/N6"/>
</dbReference>
<dbReference type="GO" id="GO:0009307">
    <property type="term" value="P:DNA restriction-modification system"/>
    <property type="evidence" value="ECO:0007669"/>
    <property type="project" value="UniProtKB-KW"/>
</dbReference>
<dbReference type="PROSITE" id="PS00093">
    <property type="entry name" value="N4_MTASE"/>
    <property type="match status" value="1"/>
</dbReference>
<evidence type="ECO:0000256" key="8">
    <source>
        <dbReference type="RuleBase" id="RU362026"/>
    </source>
</evidence>
<dbReference type="Gene3D" id="3.40.50.150">
    <property type="entry name" value="Vaccinia Virus protein VP39"/>
    <property type="match status" value="1"/>
</dbReference>
<evidence type="ECO:0000256" key="2">
    <source>
        <dbReference type="ARBA" id="ARBA00022603"/>
    </source>
</evidence>
<evidence type="ECO:0000256" key="6">
    <source>
        <dbReference type="ARBA" id="ARBA00023125"/>
    </source>
</evidence>
<dbReference type="PRINTS" id="PR00508">
    <property type="entry name" value="S21N4MTFRASE"/>
</dbReference>
<reference evidence="10" key="1">
    <citation type="journal article" date="2020" name="mSystems">
        <title>Genome- and Community-Level Interaction Insights into Carbon Utilization and Element Cycling Functions of Hydrothermarchaeota in Hydrothermal Sediment.</title>
        <authorList>
            <person name="Zhou Z."/>
            <person name="Liu Y."/>
            <person name="Xu W."/>
            <person name="Pan J."/>
            <person name="Luo Z.H."/>
            <person name="Li M."/>
        </authorList>
    </citation>
    <scope>NUCLEOTIDE SEQUENCE [LARGE SCALE GENOMIC DNA]</scope>
    <source>
        <strain evidence="10">SpSt-897</strain>
    </source>
</reference>
<name>A0A7C3Z1N6_9BACT</name>
<accession>A0A7C3Z1N6</accession>
<comment type="similarity">
    <text evidence="1">Belongs to the N(4)/N(6)-methyltransferase family. N(4) subfamily.</text>
</comment>
<dbReference type="SUPFAM" id="SSF53335">
    <property type="entry name" value="S-adenosyl-L-methionine-dependent methyltransferases"/>
    <property type="match status" value="1"/>
</dbReference>
<dbReference type="EC" id="2.1.1.-" evidence="8"/>
<keyword evidence="5" id="KW-0680">Restriction system</keyword>
<dbReference type="GO" id="GO:0015667">
    <property type="term" value="F:site-specific DNA-methyltransferase (cytosine-N4-specific) activity"/>
    <property type="evidence" value="ECO:0007669"/>
    <property type="project" value="UniProtKB-EC"/>
</dbReference>
<keyword evidence="3 10" id="KW-0808">Transferase</keyword>
<gene>
    <name evidence="10" type="ORF">ENW96_02420</name>
</gene>
<dbReference type="GO" id="GO:0003677">
    <property type="term" value="F:DNA binding"/>
    <property type="evidence" value="ECO:0007669"/>
    <property type="project" value="UniProtKB-KW"/>
</dbReference>
<proteinExistence type="inferred from homology"/>
<dbReference type="GO" id="GO:0032259">
    <property type="term" value="P:methylation"/>
    <property type="evidence" value="ECO:0007669"/>
    <property type="project" value="UniProtKB-KW"/>
</dbReference>
<evidence type="ECO:0000259" key="9">
    <source>
        <dbReference type="Pfam" id="PF01555"/>
    </source>
</evidence>
<organism evidence="10">
    <name type="scientific">Desulfobacca acetoxidans</name>
    <dbReference type="NCBI Taxonomy" id="60893"/>
    <lineage>
        <taxon>Bacteria</taxon>
        <taxon>Pseudomonadati</taxon>
        <taxon>Thermodesulfobacteriota</taxon>
        <taxon>Desulfobaccia</taxon>
        <taxon>Desulfobaccales</taxon>
        <taxon>Desulfobaccaceae</taxon>
        <taxon>Desulfobacca</taxon>
    </lineage>
</organism>
<comment type="catalytic activity">
    <reaction evidence="7">
        <text>a 2'-deoxycytidine in DNA + S-adenosyl-L-methionine = an N(4)-methyl-2'-deoxycytidine in DNA + S-adenosyl-L-homocysteine + H(+)</text>
        <dbReference type="Rhea" id="RHEA:16857"/>
        <dbReference type="Rhea" id="RHEA-COMP:11369"/>
        <dbReference type="Rhea" id="RHEA-COMP:13674"/>
        <dbReference type="ChEBI" id="CHEBI:15378"/>
        <dbReference type="ChEBI" id="CHEBI:57856"/>
        <dbReference type="ChEBI" id="CHEBI:59789"/>
        <dbReference type="ChEBI" id="CHEBI:85452"/>
        <dbReference type="ChEBI" id="CHEBI:137933"/>
        <dbReference type="EC" id="2.1.1.113"/>
    </reaction>
</comment>
<dbReference type="GO" id="GO:0008170">
    <property type="term" value="F:N-methyltransferase activity"/>
    <property type="evidence" value="ECO:0007669"/>
    <property type="project" value="InterPro"/>
</dbReference>
<evidence type="ECO:0000256" key="7">
    <source>
        <dbReference type="ARBA" id="ARBA00049120"/>
    </source>
</evidence>
<protein>
    <recommendedName>
        <fullName evidence="8">Methyltransferase</fullName>
        <ecNumber evidence="8">2.1.1.-</ecNumber>
    </recommendedName>
</protein>
<keyword evidence="2 10" id="KW-0489">Methyltransferase</keyword>
<evidence type="ECO:0000313" key="10">
    <source>
        <dbReference type="EMBL" id="HGF33228.1"/>
    </source>
</evidence>
<evidence type="ECO:0000256" key="3">
    <source>
        <dbReference type="ARBA" id="ARBA00022679"/>
    </source>
</evidence>
<feature type="domain" description="DNA methylase N-4/N-6" evidence="9">
    <location>
        <begin position="10"/>
        <end position="247"/>
    </location>
</feature>
<dbReference type="Pfam" id="PF01555">
    <property type="entry name" value="N6_N4_Mtase"/>
    <property type="match status" value="1"/>
</dbReference>
<keyword evidence="4" id="KW-0949">S-adenosyl-L-methionine</keyword>
<dbReference type="InterPro" id="IPR029063">
    <property type="entry name" value="SAM-dependent_MTases_sf"/>
</dbReference>
<dbReference type="AlphaFoldDB" id="A0A7C3Z1N6"/>
<comment type="caution">
    <text evidence="10">The sequence shown here is derived from an EMBL/GenBank/DDBJ whole genome shotgun (WGS) entry which is preliminary data.</text>
</comment>
<evidence type="ECO:0000256" key="5">
    <source>
        <dbReference type="ARBA" id="ARBA00022747"/>
    </source>
</evidence>
<sequence length="266" mass="30878">MRERLIDKSVDVVVTSPPYNIGVSYSSYFDKKPRDNYLLWIKNICKEIKRVLKDEGSFFLNLGGKPSDPWIPFDIIFILRKYFVLQNVIHWIKSISITKDEDNSSYISYGHYKPIGGERFLNDCHEYIFHFTKTGNIKIDRPAIGVPYQDKSNIGRWKTAKQDKRCRGNTWFIPYKTIQNRKLERPHPSTFPIKLPEMCIKLHGLNKTDLVVDPFIGIGTTALACLRLGISCSGFEIDPDYFQIAVERIRDFVGEKPLFGREYGII</sequence>